<organism evidence="3">
    <name type="scientific">Brassica cretica</name>
    <name type="common">Mustard</name>
    <dbReference type="NCBI Taxonomy" id="69181"/>
    <lineage>
        <taxon>Eukaryota</taxon>
        <taxon>Viridiplantae</taxon>
        <taxon>Streptophyta</taxon>
        <taxon>Embryophyta</taxon>
        <taxon>Tracheophyta</taxon>
        <taxon>Spermatophyta</taxon>
        <taxon>Magnoliopsida</taxon>
        <taxon>eudicotyledons</taxon>
        <taxon>Gunneridae</taxon>
        <taxon>Pentapetalae</taxon>
        <taxon>rosids</taxon>
        <taxon>malvids</taxon>
        <taxon>Brassicales</taxon>
        <taxon>Brassicaceae</taxon>
        <taxon>Brassiceae</taxon>
        <taxon>Brassica</taxon>
    </lineage>
</organism>
<name>A0A8S9K3Y4_BRACR</name>
<feature type="compositionally biased region" description="Basic and acidic residues" evidence="1">
    <location>
        <begin position="342"/>
        <end position="351"/>
    </location>
</feature>
<comment type="caution">
    <text evidence="3">The sequence shown here is derived from an EMBL/GenBank/DDBJ whole genome shotgun (WGS) entry which is preliminary data.</text>
</comment>
<sequence length="442" mass="48605">MGHLSKHEWVEERFGLSTFSTSLSRIISSTKALLSRFFFLVALIFSTTSSSVAFVGDLSRRLLSLSIPLADETLSTSLYRFLSSVALLFSATSPLVALVGDLSFDDACSCSDQFCMSFNLFVCSIVSLCGSPRRRRTSTLLDDSPPIESEPQLILSKWIGLASGLNRIEEVNALGLVGCDLCIGTTLLLIMSIKMFPSPLSSNRVLPLSLLHHCSFISFLLERALDMDSNPFMQSSNFVELLNSQQSISFGNYEDSSALSSSQVSSLDTDDVGERRERRKWTPTDDIVLIRAKIQWLATSKNQAPSGRELQLTLRQVQSLLAANRGKLVTKWCDLSTAKNDGGSKKRKCDDGADSSSSQATETKRPAGVKAAKARGKKTMAEENALNEFQRMWDIKHNENDMLHVVLFHVSSSCLDSLATLLSQTLLYEFDSCNTQVLGASV</sequence>
<evidence type="ECO:0000256" key="1">
    <source>
        <dbReference type="SAM" id="MobiDB-lite"/>
    </source>
</evidence>
<evidence type="ECO:0000313" key="3">
    <source>
        <dbReference type="EMBL" id="KAF2589530.1"/>
    </source>
</evidence>
<evidence type="ECO:0008006" key="4">
    <source>
        <dbReference type="Google" id="ProtNLM"/>
    </source>
</evidence>
<dbReference type="AlphaFoldDB" id="A0A8S9K3Y4"/>
<feature type="transmembrane region" description="Helical" evidence="2">
    <location>
        <begin position="37"/>
        <end position="56"/>
    </location>
</feature>
<gene>
    <name evidence="3" type="ORF">F2Q70_00040665</name>
</gene>
<keyword evidence="2" id="KW-0812">Transmembrane</keyword>
<accession>A0A8S9K3Y4</accession>
<keyword evidence="2" id="KW-1133">Transmembrane helix</keyword>
<reference evidence="3" key="1">
    <citation type="submission" date="2019-12" db="EMBL/GenBank/DDBJ databases">
        <title>Genome sequencing and annotation of Brassica cretica.</title>
        <authorList>
            <person name="Studholme D.J."/>
            <person name="Sarris P.F."/>
        </authorList>
    </citation>
    <scope>NUCLEOTIDE SEQUENCE</scope>
    <source>
        <strain evidence="3">PFS-102/07</strain>
        <tissue evidence="3">Leaf</tissue>
    </source>
</reference>
<dbReference type="EMBL" id="QGKY02000190">
    <property type="protein sequence ID" value="KAF2589530.1"/>
    <property type="molecule type" value="Genomic_DNA"/>
</dbReference>
<proteinExistence type="predicted"/>
<protein>
    <recommendedName>
        <fullName evidence="4">Myb-like domain-containing protein</fullName>
    </recommendedName>
</protein>
<keyword evidence="2" id="KW-0472">Membrane</keyword>
<evidence type="ECO:0000256" key="2">
    <source>
        <dbReference type="SAM" id="Phobius"/>
    </source>
</evidence>
<feature type="region of interest" description="Disordered" evidence="1">
    <location>
        <begin position="340"/>
        <end position="368"/>
    </location>
</feature>